<evidence type="ECO:0000313" key="3">
    <source>
        <dbReference type="EMBL" id="ARJ06031.1"/>
    </source>
</evidence>
<dbReference type="Proteomes" id="UP000192775">
    <property type="component" value="Chromosome"/>
</dbReference>
<protein>
    <submittedName>
        <fullName evidence="3">Uncharacterized protein</fullName>
    </submittedName>
</protein>
<feature type="transmembrane region" description="Helical" evidence="2">
    <location>
        <begin position="50"/>
        <end position="74"/>
    </location>
</feature>
<dbReference type="KEGG" id="cphy:B5808_12975"/>
<name>A0A1X9LQ17_9MICO</name>
<feature type="region of interest" description="Disordered" evidence="1">
    <location>
        <begin position="1"/>
        <end position="45"/>
    </location>
</feature>
<evidence type="ECO:0000256" key="1">
    <source>
        <dbReference type="SAM" id="MobiDB-lite"/>
    </source>
</evidence>
<keyword evidence="4" id="KW-1185">Reference proteome</keyword>
<organism evidence="3 4">
    <name type="scientific">Cnuibacter physcomitrellae</name>
    <dbReference type="NCBI Taxonomy" id="1619308"/>
    <lineage>
        <taxon>Bacteria</taxon>
        <taxon>Bacillati</taxon>
        <taxon>Actinomycetota</taxon>
        <taxon>Actinomycetes</taxon>
        <taxon>Micrococcales</taxon>
        <taxon>Microbacteriaceae</taxon>
        <taxon>Cnuibacter</taxon>
    </lineage>
</organism>
<gene>
    <name evidence="3" type="ORF">B5808_12975</name>
</gene>
<dbReference type="EMBL" id="CP020715">
    <property type="protein sequence ID" value="ARJ06031.1"/>
    <property type="molecule type" value="Genomic_DNA"/>
</dbReference>
<keyword evidence="2" id="KW-1133">Transmembrane helix</keyword>
<feature type="compositionally biased region" description="Pro residues" evidence="1">
    <location>
        <begin position="27"/>
        <end position="39"/>
    </location>
</feature>
<sequence length="426" mass="44808">MSDQHTTAGWPPPGYDGTGDGVQAAPLQPPAQEWPPPGQAPTRRRSRGRLVAAILIPTLAFLALAAGFTTWSVLSIQRYSADTAALQEAADDQRLAIAANTARLEDARSLHLRLEGVTAASAFGRDASAEAEALRTSSTDLETTITASPEFSVTSVTVPPPVSDGWRPPWELDAASGSMEDQIDDLEGVAAEAGANDDAVAAAVEATSGAETTYFGALAAAGQATIDAHPATSYEARFHLADLIDQASDAVLVAGRNGDLVDSMAAAEDAVAAAEATELAERADPALAVRKEIEAYANSISRGVQLDIDWAPEVSGLGEGWFSGTAQYMYDHDGWAIIMLNYPIAEGWNDGYNDFDAKAVVTHEVGHTQVLRPECEKIFRSPVFGGDDEMWATAWAIAQGFDTDGSGIQAYGRPSDEQIAAAAQCN</sequence>
<accession>A0A1X9LQ17</accession>
<keyword evidence="2" id="KW-0812">Transmembrane</keyword>
<keyword evidence="2" id="KW-0472">Membrane</keyword>
<evidence type="ECO:0000256" key="2">
    <source>
        <dbReference type="SAM" id="Phobius"/>
    </source>
</evidence>
<evidence type="ECO:0000313" key="4">
    <source>
        <dbReference type="Proteomes" id="UP000192775"/>
    </source>
</evidence>
<proteinExistence type="predicted"/>
<dbReference type="RefSeq" id="WP_085020169.1">
    <property type="nucleotide sequence ID" value="NZ_BMHD01000001.1"/>
</dbReference>
<reference evidence="3 4" key="1">
    <citation type="submission" date="2017-04" db="EMBL/GenBank/DDBJ databases">
        <authorList>
            <person name="Afonso C.L."/>
            <person name="Miller P.J."/>
            <person name="Scott M.A."/>
            <person name="Spackman E."/>
            <person name="Goraichik I."/>
            <person name="Dimitrov K.M."/>
            <person name="Suarez D.L."/>
            <person name="Swayne D.E."/>
        </authorList>
    </citation>
    <scope>NUCLEOTIDE SEQUENCE [LARGE SCALE GENOMIC DNA]</scope>
    <source>
        <strain evidence="4">XA(T)</strain>
    </source>
</reference>
<dbReference type="AlphaFoldDB" id="A0A1X9LQ17"/>